<evidence type="ECO:0000256" key="1">
    <source>
        <dbReference type="SAM" id="MobiDB-lite"/>
    </source>
</evidence>
<feature type="chain" id="PRO_5028172865" evidence="2">
    <location>
        <begin position="18"/>
        <end position="157"/>
    </location>
</feature>
<keyword evidence="2" id="KW-0732">Signal</keyword>
<name>A0A6V8HE07_TALPI</name>
<reference evidence="4" key="1">
    <citation type="journal article" date="2015" name="Genome Announc.">
        <title>Draft genome sequence of Talaromyces cellulolyticus strain Y-94, a source of lignocellulosic biomass-degrading enzymes.</title>
        <authorList>
            <person name="Fujii T."/>
            <person name="Koike H."/>
            <person name="Sawayama S."/>
            <person name="Yano S."/>
            <person name="Inoue H."/>
        </authorList>
    </citation>
    <scope>NUCLEOTIDE SEQUENCE [LARGE SCALE GENOMIC DNA]</scope>
    <source>
        <strain evidence="4">Y-94</strain>
    </source>
</reference>
<comment type="caution">
    <text evidence="3">The sequence shown here is derived from an EMBL/GenBank/DDBJ whole genome shotgun (WGS) entry which is preliminary data.</text>
</comment>
<evidence type="ECO:0000256" key="2">
    <source>
        <dbReference type="SAM" id="SignalP"/>
    </source>
</evidence>
<keyword evidence="4" id="KW-1185">Reference proteome</keyword>
<dbReference type="EMBL" id="DF933830">
    <property type="protein sequence ID" value="GAM39376.1"/>
    <property type="molecule type" value="Genomic_DNA"/>
</dbReference>
<gene>
    <name evidence="3" type="ORF">TCE0_034r10877</name>
</gene>
<sequence>MQSKTIVAALLATSVVALPAKSARDTVTTPDFILNPVPIDENNRPDAPGDETPDLDKRFYIYHRPPTSAESVEKRDPNSLVKFYIPDDAQDEFADFNKRFYIYHRPPTPDEESVEKCDEIVAKRDLEPEWLLNPQTIDKHGRPSASTKRDPNSSVNF</sequence>
<proteinExistence type="predicted"/>
<evidence type="ECO:0000313" key="4">
    <source>
        <dbReference type="Proteomes" id="UP000053095"/>
    </source>
</evidence>
<accession>A0A6V8HE07</accession>
<evidence type="ECO:0000313" key="3">
    <source>
        <dbReference type="EMBL" id="GAM39376.1"/>
    </source>
</evidence>
<dbReference type="AlphaFoldDB" id="A0A6V8HE07"/>
<feature type="region of interest" description="Disordered" evidence="1">
    <location>
        <begin position="132"/>
        <end position="157"/>
    </location>
</feature>
<feature type="signal peptide" evidence="2">
    <location>
        <begin position="1"/>
        <end position="17"/>
    </location>
</feature>
<organism evidence="3 4">
    <name type="scientific">Talaromyces pinophilus</name>
    <name type="common">Penicillium pinophilum</name>
    <dbReference type="NCBI Taxonomy" id="128442"/>
    <lineage>
        <taxon>Eukaryota</taxon>
        <taxon>Fungi</taxon>
        <taxon>Dikarya</taxon>
        <taxon>Ascomycota</taxon>
        <taxon>Pezizomycotina</taxon>
        <taxon>Eurotiomycetes</taxon>
        <taxon>Eurotiomycetidae</taxon>
        <taxon>Eurotiales</taxon>
        <taxon>Trichocomaceae</taxon>
        <taxon>Talaromyces</taxon>
        <taxon>Talaromyces sect. Talaromyces</taxon>
    </lineage>
</organism>
<protein>
    <submittedName>
        <fullName evidence="3">Uncharacterized protein</fullName>
    </submittedName>
</protein>
<feature type="compositionally biased region" description="Basic and acidic residues" evidence="1">
    <location>
        <begin position="137"/>
        <end position="151"/>
    </location>
</feature>
<dbReference type="Proteomes" id="UP000053095">
    <property type="component" value="Unassembled WGS sequence"/>
</dbReference>